<organism evidence="1 2">
    <name type="scientific">Actinoalloteichus hoggarensis</name>
    <dbReference type="NCBI Taxonomy" id="1470176"/>
    <lineage>
        <taxon>Bacteria</taxon>
        <taxon>Bacillati</taxon>
        <taxon>Actinomycetota</taxon>
        <taxon>Actinomycetes</taxon>
        <taxon>Pseudonocardiales</taxon>
        <taxon>Pseudonocardiaceae</taxon>
        <taxon>Actinoalloteichus</taxon>
    </lineage>
</organism>
<keyword evidence="2" id="KW-1185">Reference proteome</keyword>
<accession>A0A221WAA6</accession>
<dbReference type="EMBL" id="CP022521">
    <property type="protein sequence ID" value="ASO22940.1"/>
    <property type="molecule type" value="Genomic_DNA"/>
</dbReference>
<evidence type="ECO:0000313" key="1">
    <source>
        <dbReference type="EMBL" id="ASO22940.1"/>
    </source>
</evidence>
<gene>
    <name evidence="1" type="ORF">AHOG_26705</name>
</gene>
<dbReference type="RefSeq" id="WP_093943796.1">
    <property type="nucleotide sequence ID" value="NZ_CP022521.1"/>
</dbReference>
<protein>
    <submittedName>
        <fullName evidence="1">Uncharacterized protein</fullName>
    </submittedName>
</protein>
<reference evidence="1 2" key="1">
    <citation type="submission" date="2017-07" db="EMBL/GenBank/DDBJ databases">
        <title>Complete genome sequence of Actinoalloteichus hoggarensis DSM 45943, type strain of Actinoalloteichus hoggarensis.</title>
        <authorList>
            <person name="Ruckert C."/>
            <person name="Nouioui I."/>
            <person name="Willmese J."/>
            <person name="van Wezel G."/>
            <person name="Klenk H.-P."/>
            <person name="Kalinowski J."/>
            <person name="Zotchev S.B."/>
        </authorList>
    </citation>
    <scope>NUCLEOTIDE SEQUENCE [LARGE SCALE GENOMIC DNA]</scope>
    <source>
        <strain evidence="1 2">DSM 45943</strain>
    </source>
</reference>
<dbReference type="OrthoDB" id="4546154at2"/>
<dbReference type="Proteomes" id="UP000204221">
    <property type="component" value="Chromosome"/>
</dbReference>
<sequence>MTAYSTADHVALVEDLRRLVASRLIDSVEILLPVEPALAALRERLRIDAEVWAAQLLGPDDRLASGVLARLIAALYPGDSGFDPPADWWRTPLGRVTARRLGHPTVENVPFAQAGAMLGITRQGVHDLVRRGKLTGHPAGGVSADSVRDRLAVLHASSNGSDDGSGRSGRGDSRV</sequence>
<name>A0A221WAA6_9PSEU</name>
<dbReference type="KEGG" id="ahg:AHOG_26705"/>
<dbReference type="AlphaFoldDB" id="A0A221WAA6"/>
<proteinExistence type="predicted"/>
<evidence type="ECO:0000313" key="2">
    <source>
        <dbReference type="Proteomes" id="UP000204221"/>
    </source>
</evidence>